<name>K2QGR6_9FLAO</name>
<dbReference type="InterPro" id="IPR036942">
    <property type="entry name" value="Beta-barrel_TonB_sf"/>
</dbReference>
<evidence type="ECO:0000313" key="5">
    <source>
        <dbReference type="Proteomes" id="UP000007364"/>
    </source>
</evidence>
<dbReference type="EMBL" id="AMSG01000043">
    <property type="protein sequence ID" value="EKF53887.1"/>
    <property type="molecule type" value="Genomic_DNA"/>
</dbReference>
<accession>K2QGR6</accession>
<gene>
    <name evidence="4" type="ORF">I215_15270</name>
</gene>
<reference evidence="4 5" key="1">
    <citation type="journal article" date="2012" name="J. Bacteriol.">
        <title>Genome Sequence of Galbibacter marinum Type Strain ck-I2-15.</title>
        <authorList>
            <person name="Lai Q."/>
            <person name="Li C."/>
            <person name="Shao Z."/>
        </authorList>
    </citation>
    <scope>NUCLEOTIDE SEQUENCE [LARGE SCALE GENOMIC DNA]</scope>
    <source>
        <strain evidence="5">ck-I2-15</strain>
    </source>
</reference>
<dbReference type="eggNOG" id="COG4773">
    <property type="taxonomic scope" value="Bacteria"/>
</dbReference>
<dbReference type="SUPFAM" id="SSF56935">
    <property type="entry name" value="Porins"/>
    <property type="match status" value="1"/>
</dbReference>
<dbReference type="AlphaFoldDB" id="K2QGR6"/>
<dbReference type="GO" id="GO:0009279">
    <property type="term" value="C:cell outer membrane"/>
    <property type="evidence" value="ECO:0007669"/>
    <property type="project" value="UniProtKB-SubCell"/>
</dbReference>
<evidence type="ECO:0000256" key="2">
    <source>
        <dbReference type="ARBA" id="ARBA00023136"/>
    </source>
</evidence>
<organism evidence="4 5">
    <name type="scientific">Galbibacter marinus</name>
    <dbReference type="NCBI Taxonomy" id="555500"/>
    <lineage>
        <taxon>Bacteria</taxon>
        <taxon>Pseudomonadati</taxon>
        <taxon>Bacteroidota</taxon>
        <taxon>Flavobacteriia</taxon>
        <taxon>Flavobacteriales</taxon>
        <taxon>Flavobacteriaceae</taxon>
        <taxon>Galbibacter</taxon>
    </lineage>
</organism>
<comment type="caution">
    <text evidence="4">The sequence shown here is derived from an EMBL/GenBank/DDBJ whole genome shotgun (WGS) entry which is preliminary data.</text>
</comment>
<evidence type="ECO:0000313" key="4">
    <source>
        <dbReference type="EMBL" id="EKF53887.1"/>
    </source>
</evidence>
<keyword evidence="5" id="KW-1185">Reference proteome</keyword>
<protein>
    <recommendedName>
        <fullName evidence="6">TonB-dependent receptor</fullName>
    </recommendedName>
</protein>
<sequence>MKDFMRVNVYNTANKPRFFGSPNNVILGVLGLFLAGVSSLSAQEKDSTDLKNKEGIGTEVVNVVKAYTPTISDANKIQQTPSLSDSITTATKEIDYTIFSVPVASTFTPSKGKATGLKRAPKEQLYNSYLALGVGNYNTALLDFYTSYDFSRDQRLDVMLTHHSSQGGIDQVELDDKFYNTALQAHYKMSDRYMNWGIKGGFQHQIYNWYGVPADLYASQELAAIDEKQSYYTVFIGGDIGFQDSYFSGGEVYYRRFWDAANSGENRAVLSPKFEFPMGNEWVNLDVMVDYVGGEFDRTYFNGETPIKYSNLMAGVSPSFQLSGDDYSVTLGASIVYNQDLENSDGDFFFYPNVHASYDVIDEFVTVYGGVDGQLKQNSYYDFAQENPYVSPTILVRPTDQKYNGFVGVQGRFLPNVGYNLKGTYRSVSNAYFYRSNSYHIGMDSQIVNDQGYAYGNSFEVLYDDVSSISVFGEINVDINRNFSAGVNAEYMNYSMDDIYEPWNVPNFKSSAFASYFIGKWSAGVKAFYIGEREDFIDNPTWINPERYTLDGYFDLNANVGYDITDQWSAFVKANNITGGAYNRYVHYPVQDFQILAGVSYKFDL</sequence>
<dbReference type="STRING" id="555500.I215_15270"/>
<dbReference type="Proteomes" id="UP000007364">
    <property type="component" value="Unassembled WGS sequence"/>
</dbReference>
<keyword evidence="2" id="KW-0472">Membrane</keyword>
<dbReference type="Gene3D" id="2.40.170.20">
    <property type="entry name" value="TonB-dependent receptor, beta-barrel domain"/>
    <property type="match status" value="1"/>
</dbReference>
<keyword evidence="3" id="KW-0998">Cell outer membrane</keyword>
<evidence type="ECO:0000256" key="1">
    <source>
        <dbReference type="ARBA" id="ARBA00004442"/>
    </source>
</evidence>
<proteinExistence type="predicted"/>
<evidence type="ECO:0008006" key="6">
    <source>
        <dbReference type="Google" id="ProtNLM"/>
    </source>
</evidence>
<dbReference type="PATRIC" id="fig|555500.3.peg.3145"/>
<evidence type="ECO:0000256" key="3">
    <source>
        <dbReference type="ARBA" id="ARBA00023237"/>
    </source>
</evidence>
<comment type="subcellular location">
    <subcellularLocation>
        <location evidence="1">Cell outer membrane</location>
    </subcellularLocation>
</comment>